<feature type="transmembrane region" description="Helical" evidence="1">
    <location>
        <begin position="12"/>
        <end position="34"/>
    </location>
</feature>
<keyword evidence="1" id="KW-0812">Transmembrane</keyword>
<feature type="domain" description="Putative Flp pilus-assembly TadG-like N-terminal" evidence="2">
    <location>
        <begin position="18"/>
        <end position="58"/>
    </location>
</feature>
<evidence type="ECO:0000313" key="3">
    <source>
        <dbReference type="EMBL" id="KOT44169.1"/>
    </source>
</evidence>
<dbReference type="Pfam" id="PF13400">
    <property type="entry name" value="Tad"/>
    <property type="match status" value="1"/>
</dbReference>
<comment type="caution">
    <text evidence="3">The sequence shown here is derived from an EMBL/GenBank/DDBJ whole genome shotgun (WGS) entry which is preliminary data.</text>
</comment>
<keyword evidence="1" id="KW-0472">Membrane</keyword>
<dbReference type="OrthoDB" id="4337756at2"/>
<evidence type="ECO:0000313" key="4">
    <source>
        <dbReference type="Proteomes" id="UP000037773"/>
    </source>
</evidence>
<sequence>MTRFRRYDDAGQAFPIYITVVGGLLFLALAYFAVGQAAVNRNGAQTAADAAALAAAQDTRDALAKRWVQDLLDPEKWQAIFNGDVDGIGLTCGRAHELAARNDARVIGCDLAGLLGYRVEVETNKTVGDSIVPDTENRRSDATATAVIEPRCTFPLPSEAAEEAEEDVLPLLSCKGGEEWELDPKAPDELLPQPEDLFDVHLAD</sequence>
<protein>
    <recommendedName>
        <fullName evidence="2">Putative Flp pilus-assembly TadG-like N-terminal domain-containing protein</fullName>
    </recommendedName>
</protein>
<dbReference type="Proteomes" id="UP000037773">
    <property type="component" value="Unassembled WGS sequence"/>
</dbReference>
<dbReference type="RefSeq" id="WP_030830461.1">
    <property type="nucleotide sequence ID" value="NZ_LGCN01000040.1"/>
</dbReference>
<proteinExistence type="predicted"/>
<accession>A0A0M9XAS3</accession>
<keyword evidence="1" id="KW-1133">Transmembrane helix</keyword>
<dbReference type="InterPro" id="IPR028087">
    <property type="entry name" value="Tad_N"/>
</dbReference>
<evidence type="ECO:0000259" key="2">
    <source>
        <dbReference type="Pfam" id="PF13400"/>
    </source>
</evidence>
<gene>
    <name evidence="3" type="ORF">ADK41_04690</name>
</gene>
<dbReference type="EMBL" id="LGCN01000040">
    <property type="protein sequence ID" value="KOT44169.1"/>
    <property type="molecule type" value="Genomic_DNA"/>
</dbReference>
<name>A0A0M9XAS3_9ACTN</name>
<reference evidence="3 4" key="1">
    <citation type="submission" date="2015-07" db="EMBL/GenBank/DDBJ databases">
        <authorList>
            <person name="Noorani M."/>
        </authorList>
    </citation>
    <scope>NUCLEOTIDE SEQUENCE [LARGE SCALE GENOMIC DNA]</scope>
    <source>
        <strain evidence="3 4">NRRL B-24567</strain>
    </source>
</reference>
<dbReference type="PATRIC" id="fig|36816.3.peg.999"/>
<organism evidence="3 4">
    <name type="scientific">Streptomyces caelestis</name>
    <dbReference type="NCBI Taxonomy" id="36816"/>
    <lineage>
        <taxon>Bacteria</taxon>
        <taxon>Bacillati</taxon>
        <taxon>Actinomycetota</taxon>
        <taxon>Actinomycetes</taxon>
        <taxon>Kitasatosporales</taxon>
        <taxon>Streptomycetaceae</taxon>
        <taxon>Streptomyces</taxon>
    </lineage>
</organism>
<keyword evidence="4" id="KW-1185">Reference proteome</keyword>
<dbReference type="AlphaFoldDB" id="A0A0M9XAS3"/>
<evidence type="ECO:0000256" key="1">
    <source>
        <dbReference type="SAM" id="Phobius"/>
    </source>
</evidence>